<reference evidence="2 3" key="1">
    <citation type="submission" date="2016-12" db="EMBL/GenBank/DDBJ databases">
        <authorList>
            <person name="Song W.-J."/>
            <person name="Kurnit D.M."/>
        </authorList>
    </citation>
    <scope>NUCLEOTIDE SEQUENCE [LARGE SCALE GENOMIC DNA]</scope>
    <source>
        <strain evidence="2 3">PCL1601</strain>
    </source>
</reference>
<dbReference type="CDD" id="cd00093">
    <property type="entry name" value="HTH_XRE"/>
    <property type="match status" value="1"/>
</dbReference>
<dbReference type="EMBL" id="MSCT01000009">
    <property type="protein sequence ID" value="OLF54762.1"/>
    <property type="molecule type" value="Genomic_DNA"/>
</dbReference>
<dbReference type="Proteomes" id="UP000185578">
    <property type="component" value="Unassembled WGS sequence"/>
</dbReference>
<evidence type="ECO:0000313" key="3">
    <source>
        <dbReference type="Proteomes" id="UP000185578"/>
    </source>
</evidence>
<dbReference type="InterPro" id="IPR001387">
    <property type="entry name" value="Cro/C1-type_HTH"/>
</dbReference>
<dbReference type="GO" id="GO:0003677">
    <property type="term" value="F:DNA binding"/>
    <property type="evidence" value="ECO:0007669"/>
    <property type="project" value="InterPro"/>
</dbReference>
<feature type="domain" description="HTH cro/C1-type" evidence="1">
    <location>
        <begin position="22"/>
        <end position="53"/>
    </location>
</feature>
<dbReference type="InterPro" id="IPR010982">
    <property type="entry name" value="Lambda_DNA-bd_dom_sf"/>
</dbReference>
<gene>
    <name evidence="2" type="ORF">BTN82_12310</name>
</gene>
<dbReference type="Gene3D" id="1.10.260.40">
    <property type="entry name" value="lambda repressor-like DNA-binding domains"/>
    <property type="match status" value="1"/>
</dbReference>
<evidence type="ECO:0000259" key="1">
    <source>
        <dbReference type="PROSITE" id="PS50943"/>
    </source>
</evidence>
<proteinExistence type="predicted"/>
<dbReference type="AlphaFoldDB" id="A0A1Q8ESJ1"/>
<dbReference type="PROSITE" id="PS50943">
    <property type="entry name" value="HTH_CROC1"/>
    <property type="match status" value="1"/>
</dbReference>
<dbReference type="RefSeq" id="WP_075119383.1">
    <property type="nucleotide sequence ID" value="NZ_MSCT01000009.1"/>
</dbReference>
<name>A0A1Q8ESJ1_9PSED</name>
<evidence type="ECO:0000313" key="2">
    <source>
        <dbReference type="EMBL" id="OLF54762.1"/>
    </source>
</evidence>
<accession>A0A1Q8ESJ1</accession>
<organism evidence="2 3">
    <name type="scientific">Pseudomonas chlororaphis</name>
    <dbReference type="NCBI Taxonomy" id="587753"/>
    <lineage>
        <taxon>Bacteria</taxon>
        <taxon>Pseudomonadati</taxon>
        <taxon>Pseudomonadota</taxon>
        <taxon>Gammaproteobacteria</taxon>
        <taxon>Pseudomonadales</taxon>
        <taxon>Pseudomonadaceae</taxon>
        <taxon>Pseudomonas</taxon>
    </lineage>
</organism>
<sequence>MAGSFLPLSPPSLSTPHLGVALRRWRLLHRVKQQHAAQLFNVAQSTISRWESGAQAMEPPEQARLEQLLAARLHAGADQALARLVNDSPRAVHLVCDLTHRLLACSPARAAQFSVPLGDLLGTSLWGFSTAEIVSQEALLDTIGWRSVLAPPSLEFVSGANDSTLVPIRQSVCRWTRLTLSDGTAARLVETL</sequence>
<dbReference type="OrthoDB" id="123556at2"/>
<protein>
    <submittedName>
        <fullName evidence="2">Transcriptional regulator</fullName>
    </submittedName>
</protein>
<dbReference type="SUPFAM" id="SSF47413">
    <property type="entry name" value="lambda repressor-like DNA-binding domains"/>
    <property type="match status" value="1"/>
</dbReference>
<comment type="caution">
    <text evidence="2">The sequence shown here is derived from an EMBL/GenBank/DDBJ whole genome shotgun (WGS) entry which is preliminary data.</text>
</comment>